<evidence type="ECO:0000259" key="2">
    <source>
        <dbReference type="Pfam" id="PF04892"/>
    </source>
</evidence>
<dbReference type="NCBIfam" id="NF037970">
    <property type="entry name" value="vanZ_1"/>
    <property type="match status" value="1"/>
</dbReference>
<dbReference type="AlphaFoldDB" id="A0A2N5HFJ7"/>
<keyword evidence="1" id="KW-0472">Membrane</keyword>
<feature type="transmembrane region" description="Helical" evidence="1">
    <location>
        <begin position="58"/>
        <end position="77"/>
    </location>
</feature>
<evidence type="ECO:0000313" key="4">
    <source>
        <dbReference type="Proteomes" id="UP000234950"/>
    </source>
</evidence>
<dbReference type="InterPro" id="IPR016747">
    <property type="entry name" value="Phosphotransbutyrylase"/>
</dbReference>
<dbReference type="Pfam" id="PF04892">
    <property type="entry name" value="VanZ"/>
    <property type="match status" value="1"/>
</dbReference>
<name>A0A2N5HFJ7_9BACI</name>
<feature type="transmembrane region" description="Helical" evidence="1">
    <location>
        <begin position="82"/>
        <end position="99"/>
    </location>
</feature>
<keyword evidence="1" id="KW-1133">Transmembrane helix</keyword>
<proteinExistence type="predicted"/>
<sequence>MKRRKWWVVAAILWMAVIFTFTQVPYSTGENTSDGIQKLLVFLHINGLDHAAVDQLNFLVRKLTHITVFGFLAFLLFKSLEAYRFAYIFSWILTVVYAMTDEYHQSFMPGRTASIKDVFLFDGVGAFLVLLLTYFIVRINKRRRTGASVE</sequence>
<keyword evidence="1" id="KW-0812">Transmembrane</keyword>
<dbReference type="OrthoDB" id="291892at2"/>
<comment type="caution">
    <text evidence="3">The sequence shown here is derived from an EMBL/GenBank/DDBJ whole genome shotgun (WGS) entry which is preliminary data.</text>
</comment>
<organism evidence="3 4">
    <name type="scientific">Neobacillus cucumis</name>
    <dbReference type="NCBI Taxonomy" id="1740721"/>
    <lineage>
        <taxon>Bacteria</taxon>
        <taxon>Bacillati</taxon>
        <taxon>Bacillota</taxon>
        <taxon>Bacilli</taxon>
        <taxon>Bacillales</taxon>
        <taxon>Bacillaceae</taxon>
        <taxon>Neobacillus</taxon>
    </lineage>
</organism>
<accession>A0A2N5HFJ7</accession>
<dbReference type="RefSeq" id="WP_101648204.1">
    <property type="nucleotide sequence ID" value="NZ_PGVE01000044.1"/>
</dbReference>
<feature type="domain" description="VanZ-like" evidence="2">
    <location>
        <begin position="7"/>
        <end position="135"/>
    </location>
</feature>
<feature type="transmembrane region" description="Helical" evidence="1">
    <location>
        <begin position="119"/>
        <end position="137"/>
    </location>
</feature>
<dbReference type="PANTHER" id="PTHR28008">
    <property type="entry name" value="DOMAIN PROTEIN, PUTATIVE (AFU_ORTHOLOGUE AFUA_3G10980)-RELATED"/>
    <property type="match status" value="1"/>
</dbReference>
<dbReference type="PANTHER" id="PTHR28008:SF1">
    <property type="entry name" value="DOMAIN PROTEIN, PUTATIVE (AFU_ORTHOLOGUE AFUA_3G10980)-RELATED"/>
    <property type="match status" value="1"/>
</dbReference>
<dbReference type="EMBL" id="PGVE01000044">
    <property type="protein sequence ID" value="PLS04277.1"/>
    <property type="molecule type" value="Genomic_DNA"/>
</dbReference>
<evidence type="ECO:0000256" key="1">
    <source>
        <dbReference type="SAM" id="Phobius"/>
    </source>
</evidence>
<feature type="transmembrane region" description="Helical" evidence="1">
    <location>
        <begin position="7"/>
        <end position="26"/>
    </location>
</feature>
<keyword evidence="4" id="KW-1185">Reference proteome</keyword>
<evidence type="ECO:0000313" key="3">
    <source>
        <dbReference type="EMBL" id="PLS04277.1"/>
    </source>
</evidence>
<protein>
    <submittedName>
        <fullName evidence="3">VanZ family protein</fullName>
    </submittedName>
</protein>
<dbReference type="Proteomes" id="UP000234950">
    <property type="component" value="Unassembled WGS sequence"/>
</dbReference>
<dbReference type="PIRSF" id="PIRSF019083">
    <property type="entry name" value="UCP019083_VanZ"/>
    <property type="match status" value="1"/>
</dbReference>
<reference evidence="3 4" key="1">
    <citation type="submission" date="2017-11" db="EMBL/GenBank/DDBJ databases">
        <title>Comparitive Functional Genomics of Dry Heat Resistant strains isolated from the Viking Spacecraft.</title>
        <authorList>
            <person name="Seuylemezian A."/>
            <person name="Cooper K."/>
            <person name="Vaishampayan P."/>
        </authorList>
    </citation>
    <scope>NUCLEOTIDE SEQUENCE [LARGE SCALE GENOMIC DNA]</scope>
    <source>
        <strain evidence="3 4">V32-6</strain>
    </source>
</reference>
<gene>
    <name evidence="3" type="ORF">CVD27_12310</name>
</gene>
<dbReference type="InterPro" id="IPR006976">
    <property type="entry name" value="VanZ-like"/>
</dbReference>